<evidence type="ECO:0000256" key="3">
    <source>
        <dbReference type="SAM" id="SignalP"/>
    </source>
</evidence>
<dbReference type="Proteomes" id="UP000001554">
    <property type="component" value="Chromosome 7"/>
</dbReference>
<keyword evidence="2" id="KW-1133">Transmembrane helix</keyword>
<evidence type="ECO:0000313" key="5">
    <source>
        <dbReference type="Proteomes" id="UP000001554"/>
    </source>
</evidence>
<feature type="domain" description="Apple" evidence="4">
    <location>
        <begin position="27"/>
        <end position="103"/>
    </location>
</feature>
<proteinExistence type="predicted"/>
<evidence type="ECO:0000313" key="6">
    <source>
        <dbReference type="RefSeq" id="XP_035682088.1"/>
    </source>
</evidence>
<dbReference type="OrthoDB" id="10217759at2759"/>
<feature type="compositionally biased region" description="Polar residues" evidence="1">
    <location>
        <begin position="231"/>
        <end position="240"/>
    </location>
</feature>
<sequence length="275" mass="29493">MKPLWAIILQILLKSDILLAVGTSETCGVSTFIHVPQSDCNGRDIAIHGGVSLQSCADACCEDPACLSFQYYNFPPICFLKNKLCSAEEKERLAFGNMYDRQVSASTPSRTTTRLTTNAVAAITISMATSTNSNGTSADQAGTMSGAIIGGAVAAGVVIFIIAVVAFIVYTKRRRPSERHIYDEPLDSQFDPAESPSHDTQGALLSDDGEYVDTLPSMVTLQEPAAGSGPADSSVSSRQFGISRGGYENIPRPPVPSSGHYQELQRNVYLSLRQF</sequence>
<feature type="region of interest" description="Disordered" evidence="1">
    <location>
        <begin position="222"/>
        <end position="260"/>
    </location>
</feature>
<keyword evidence="2" id="KW-0472">Membrane</keyword>
<keyword evidence="5" id="KW-1185">Reference proteome</keyword>
<reference evidence="5" key="1">
    <citation type="journal article" date="2020" name="Nat. Ecol. Evol.">
        <title>Deeply conserved synteny resolves early events in vertebrate evolution.</title>
        <authorList>
            <person name="Simakov O."/>
            <person name="Marletaz F."/>
            <person name="Yue J.X."/>
            <person name="O'Connell B."/>
            <person name="Jenkins J."/>
            <person name="Brandt A."/>
            <person name="Calef R."/>
            <person name="Tung C.H."/>
            <person name="Huang T.K."/>
            <person name="Schmutz J."/>
            <person name="Satoh N."/>
            <person name="Yu J.K."/>
            <person name="Putnam N.H."/>
            <person name="Green R.E."/>
            <person name="Rokhsar D.S."/>
        </authorList>
    </citation>
    <scope>NUCLEOTIDE SEQUENCE [LARGE SCALE GENOMIC DNA]</scope>
    <source>
        <strain evidence="5">S238N-H82</strain>
    </source>
</reference>
<keyword evidence="3" id="KW-0732">Signal</keyword>
<reference evidence="6" key="2">
    <citation type="submission" date="2025-08" db="UniProtKB">
        <authorList>
            <consortium name="RefSeq"/>
        </authorList>
    </citation>
    <scope>IDENTIFICATION</scope>
    <source>
        <strain evidence="6">S238N-H82</strain>
        <tissue evidence="6">Testes</tissue>
    </source>
</reference>
<accession>A0A9J7LHX6</accession>
<evidence type="ECO:0000259" key="4">
    <source>
        <dbReference type="PROSITE" id="PS50948"/>
    </source>
</evidence>
<name>A0A9J7LHX6_BRAFL</name>
<evidence type="ECO:0000256" key="2">
    <source>
        <dbReference type="SAM" id="Phobius"/>
    </source>
</evidence>
<protein>
    <submittedName>
        <fullName evidence="6">Uncharacterized protein LOC118419676</fullName>
    </submittedName>
</protein>
<dbReference type="GeneID" id="118419676"/>
<feature type="region of interest" description="Disordered" evidence="1">
    <location>
        <begin position="181"/>
        <end position="201"/>
    </location>
</feature>
<dbReference type="PROSITE" id="PS50948">
    <property type="entry name" value="PAN"/>
    <property type="match status" value="1"/>
</dbReference>
<dbReference type="AlphaFoldDB" id="A0A9J7LHX6"/>
<gene>
    <name evidence="6" type="primary">LOC118419676</name>
</gene>
<feature type="signal peptide" evidence="3">
    <location>
        <begin position="1"/>
        <end position="20"/>
    </location>
</feature>
<keyword evidence="2" id="KW-0812">Transmembrane</keyword>
<feature type="transmembrane region" description="Helical" evidence="2">
    <location>
        <begin position="147"/>
        <end position="170"/>
    </location>
</feature>
<feature type="chain" id="PRO_5039912553" evidence="3">
    <location>
        <begin position="21"/>
        <end position="275"/>
    </location>
</feature>
<dbReference type="RefSeq" id="XP_035682088.1">
    <property type="nucleotide sequence ID" value="XM_035826195.1"/>
</dbReference>
<evidence type="ECO:0000256" key="1">
    <source>
        <dbReference type="SAM" id="MobiDB-lite"/>
    </source>
</evidence>
<dbReference type="Pfam" id="PF00024">
    <property type="entry name" value="PAN_1"/>
    <property type="match status" value="1"/>
</dbReference>
<dbReference type="Gene3D" id="3.50.4.10">
    <property type="entry name" value="Hepatocyte Growth Factor"/>
    <property type="match status" value="1"/>
</dbReference>
<dbReference type="InterPro" id="IPR003609">
    <property type="entry name" value="Pan_app"/>
</dbReference>
<organism evidence="5 6">
    <name type="scientific">Branchiostoma floridae</name>
    <name type="common">Florida lancelet</name>
    <name type="synonym">Amphioxus</name>
    <dbReference type="NCBI Taxonomy" id="7739"/>
    <lineage>
        <taxon>Eukaryota</taxon>
        <taxon>Metazoa</taxon>
        <taxon>Chordata</taxon>
        <taxon>Cephalochordata</taxon>
        <taxon>Leptocardii</taxon>
        <taxon>Amphioxiformes</taxon>
        <taxon>Branchiostomatidae</taxon>
        <taxon>Branchiostoma</taxon>
    </lineage>
</organism>
<dbReference type="KEGG" id="bfo:118419676"/>